<evidence type="ECO:0000313" key="2">
    <source>
        <dbReference type="Proteomes" id="UP000041770"/>
    </source>
</evidence>
<organism evidence="1 2">
    <name type="scientific">Vibrio cholerae</name>
    <dbReference type="NCBI Taxonomy" id="666"/>
    <lineage>
        <taxon>Bacteria</taxon>
        <taxon>Pseudomonadati</taxon>
        <taxon>Pseudomonadota</taxon>
        <taxon>Gammaproteobacteria</taxon>
        <taxon>Vibrionales</taxon>
        <taxon>Vibrionaceae</taxon>
        <taxon>Vibrio</taxon>
    </lineage>
</organism>
<evidence type="ECO:0000313" key="1">
    <source>
        <dbReference type="EMBL" id="CSC51005.1"/>
    </source>
</evidence>
<reference evidence="1 2" key="1">
    <citation type="submission" date="2015-07" db="EMBL/GenBank/DDBJ databases">
        <authorList>
            <consortium name="Pathogen Informatics"/>
        </authorList>
    </citation>
    <scope>NUCLEOTIDE SEQUENCE [LARGE SCALE GENOMIC DNA]</scope>
    <source>
        <strain evidence="1 2">A316</strain>
    </source>
</reference>
<dbReference type="Proteomes" id="UP000041770">
    <property type="component" value="Unassembled WGS sequence"/>
</dbReference>
<gene>
    <name evidence="1" type="ORF">ERS013200_01553</name>
</gene>
<protein>
    <submittedName>
        <fullName evidence="1">Uncharacterized protein</fullName>
    </submittedName>
</protein>
<dbReference type="EMBL" id="CWQY01000008">
    <property type="protein sequence ID" value="CSC51005.1"/>
    <property type="molecule type" value="Genomic_DNA"/>
</dbReference>
<accession>A0A655YX90</accession>
<name>A0A655YX90_VIBCL</name>
<dbReference type="AlphaFoldDB" id="A0A655YX90"/>
<sequence length="48" mass="5430">MVVTQLQLIIGQASTFTTKHHSHTMLVGFADEFFSALAWLKHWPFKGA</sequence>
<proteinExistence type="predicted"/>